<evidence type="ECO:0000313" key="3">
    <source>
        <dbReference type="Proteomes" id="UP000270094"/>
    </source>
</evidence>
<dbReference type="AlphaFoldDB" id="A0A3P7IZD5"/>
<reference evidence="2 3" key="1">
    <citation type="submission" date="2018-11" db="EMBL/GenBank/DDBJ databases">
        <authorList>
            <consortium name="Pathogen Informatics"/>
        </authorList>
    </citation>
    <scope>NUCLEOTIDE SEQUENCE [LARGE SCALE GENOMIC DNA]</scope>
</reference>
<evidence type="ECO:0000313" key="2">
    <source>
        <dbReference type="EMBL" id="VDM78570.1"/>
    </source>
</evidence>
<dbReference type="Gene3D" id="1.10.510.10">
    <property type="entry name" value="Transferase(Phosphotransferase) domain 1"/>
    <property type="match status" value="1"/>
</dbReference>
<dbReference type="OrthoDB" id="5811871at2759"/>
<protein>
    <submittedName>
        <fullName evidence="2">Uncharacterized protein</fullName>
    </submittedName>
</protein>
<dbReference type="EMBL" id="UYYB01102344">
    <property type="protein sequence ID" value="VDM78570.1"/>
    <property type="molecule type" value="Genomic_DNA"/>
</dbReference>
<accession>A0A3P7IZD5</accession>
<gene>
    <name evidence="2" type="ORF">SVUK_LOCUS13568</name>
</gene>
<feature type="region of interest" description="Disordered" evidence="1">
    <location>
        <begin position="112"/>
        <end position="140"/>
    </location>
</feature>
<sequence length="140" mass="16136">MENFSFVLKEVSYNVSLHIDKMRILCEFDKARLSAELRDIVPYLRTLDCYQRPDYSMFYDGLVALMKRLGTKPSDPYDWETKEQLKYSTKPAAWEDAAQFFKSDPVNIHAPPLKVSNQSVSGSADRHPELNALVRETAKT</sequence>
<proteinExistence type="predicted"/>
<name>A0A3P7IZD5_STRVU</name>
<organism evidence="2 3">
    <name type="scientific">Strongylus vulgaris</name>
    <name type="common">Blood worm</name>
    <dbReference type="NCBI Taxonomy" id="40348"/>
    <lineage>
        <taxon>Eukaryota</taxon>
        <taxon>Metazoa</taxon>
        <taxon>Ecdysozoa</taxon>
        <taxon>Nematoda</taxon>
        <taxon>Chromadorea</taxon>
        <taxon>Rhabditida</taxon>
        <taxon>Rhabditina</taxon>
        <taxon>Rhabditomorpha</taxon>
        <taxon>Strongyloidea</taxon>
        <taxon>Strongylidae</taxon>
        <taxon>Strongylus</taxon>
    </lineage>
</organism>
<keyword evidence="3" id="KW-1185">Reference proteome</keyword>
<evidence type="ECO:0000256" key="1">
    <source>
        <dbReference type="SAM" id="MobiDB-lite"/>
    </source>
</evidence>
<dbReference type="Proteomes" id="UP000270094">
    <property type="component" value="Unassembled WGS sequence"/>
</dbReference>